<dbReference type="EMBL" id="LR791914">
    <property type="protein sequence ID" value="CAB3267776.1"/>
    <property type="molecule type" value="mRNA"/>
</dbReference>
<dbReference type="Gene3D" id="3.40.50.720">
    <property type="entry name" value="NAD(P)-binding Rossmann-like Domain"/>
    <property type="match status" value="1"/>
</dbReference>
<keyword evidence="3" id="KW-0560">Oxidoreductase</keyword>
<comment type="similarity">
    <text evidence="1">Belongs to the short-chain dehydrogenases/reductases (SDR) family.</text>
</comment>
<dbReference type="AlphaFoldDB" id="A0A6F9DXT1"/>
<evidence type="ECO:0000256" key="2">
    <source>
        <dbReference type="ARBA" id="ARBA00022857"/>
    </source>
</evidence>
<dbReference type="PRINTS" id="PR00081">
    <property type="entry name" value="GDHRDH"/>
</dbReference>
<name>A0A6F9DXT1_9ASCI</name>
<dbReference type="PANTHER" id="PTHR24320:SF282">
    <property type="entry name" value="WW DOMAIN-CONTAINING OXIDOREDUCTASE"/>
    <property type="match status" value="1"/>
</dbReference>
<accession>A0A6F9DXT1</accession>
<dbReference type="Pfam" id="PF00106">
    <property type="entry name" value="adh_short"/>
    <property type="match status" value="1"/>
</dbReference>
<keyword evidence="2" id="KW-0521">NADP</keyword>
<evidence type="ECO:0000256" key="1">
    <source>
        <dbReference type="ARBA" id="ARBA00006484"/>
    </source>
</evidence>
<gene>
    <name evidence="4" type="primary">Wwox</name>
</gene>
<evidence type="ECO:0000313" key="4">
    <source>
        <dbReference type="EMBL" id="CAB3267776.1"/>
    </source>
</evidence>
<reference evidence="4" key="1">
    <citation type="submission" date="2020-04" db="EMBL/GenBank/DDBJ databases">
        <authorList>
            <person name="Neveu A P."/>
        </authorList>
    </citation>
    <scope>NUCLEOTIDE SEQUENCE</scope>
    <source>
        <tissue evidence="4">Whole embryo</tissue>
    </source>
</reference>
<organism evidence="4">
    <name type="scientific">Phallusia mammillata</name>
    <dbReference type="NCBI Taxonomy" id="59560"/>
    <lineage>
        <taxon>Eukaryota</taxon>
        <taxon>Metazoa</taxon>
        <taxon>Chordata</taxon>
        <taxon>Tunicata</taxon>
        <taxon>Ascidiacea</taxon>
        <taxon>Phlebobranchia</taxon>
        <taxon>Ascidiidae</taxon>
        <taxon>Phallusia</taxon>
    </lineage>
</organism>
<protein>
    <submittedName>
        <fullName evidence="4">WW domain-containing oxidoreductase</fullName>
    </submittedName>
</protein>
<dbReference type="PANTHER" id="PTHR24320">
    <property type="entry name" value="RETINOL DEHYDROGENASE"/>
    <property type="match status" value="1"/>
</dbReference>
<dbReference type="FunFam" id="3.40.50.720:FF:000353">
    <property type="entry name" value="WW domain-containing oxidoreductase"/>
    <property type="match status" value="1"/>
</dbReference>
<sequence length="433" mass="48811">MTLNLIRTVKMSFLMAGKRGLHLRAGFIMPIILQNQPNGSIQKVTKEKKLQLIFHMAGRECKMKKTEFIMWSKCSDLPISDCINHLNKRTTYTDPRLAFPTEVNKPKDDFRQRFDGSSTTDQVLQGTDLRGKVAIVTGANCGIGLETARSLACHGAKVILACRNGGKAHEAIKAIKNDMESVDVHFIYLDLCSLQSVKEFADEFKRKSWPLHMLILNAAVFALPWEETEDEIERTFATNHVGHFYLTRLLESTLLRSAPARVVVVSSESHRFPVDLNEMNLAQLSPPKSKFWFMTQYNRSKLCNVLFSNELNRRLSRRGVTSNSLHPGNMMYTSLANPSWTMRILFFLARPFTKSMKQGAACTVFVAAAPELSGIGGMYFNNCCQCESSELGSNPTAAAKLWSITEQLIEDRWRSKSQNVDHSAREVESDVSD</sequence>
<dbReference type="GO" id="GO:0016491">
    <property type="term" value="F:oxidoreductase activity"/>
    <property type="evidence" value="ECO:0007669"/>
    <property type="project" value="UniProtKB-KW"/>
</dbReference>
<proteinExistence type="evidence at transcript level"/>
<dbReference type="InterPro" id="IPR002347">
    <property type="entry name" value="SDR_fam"/>
</dbReference>
<evidence type="ECO:0000256" key="3">
    <source>
        <dbReference type="ARBA" id="ARBA00023002"/>
    </source>
</evidence>
<dbReference type="InterPro" id="IPR036291">
    <property type="entry name" value="NAD(P)-bd_dom_sf"/>
</dbReference>
<dbReference type="SUPFAM" id="SSF51735">
    <property type="entry name" value="NAD(P)-binding Rossmann-fold domains"/>
    <property type="match status" value="1"/>
</dbReference>